<comment type="caution">
    <text evidence="2">The sequence shown here is derived from an EMBL/GenBank/DDBJ whole genome shotgun (WGS) entry which is preliminary data.</text>
</comment>
<feature type="region of interest" description="Disordered" evidence="1">
    <location>
        <begin position="1"/>
        <end position="39"/>
    </location>
</feature>
<feature type="compositionally biased region" description="Polar residues" evidence="1">
    <location>
        <begin position="1"/>
        <end position="20"/>
    </location>
</feature>
<evidence type="ECO:0000313" key="3">
    <source>
        <dbReference type="Proteomes" id="UP001437256"/>
    </source>
</evidence>
<reference evidence="2 3" key="1">
    <citation type="submission" date="2024-05" db="EMBL/GenBank/DDBJ databases">
        <title>A draft genome resource for the thread blight pathogen Marasmius tenuissimus strain MS-2.</title>
        <authorList>
            <person name="Yulfo-Soto G.E."/>
            <person name="Baruah I.K."/>
            <person name="Amoako-Attah I."/>
            <person name="Bukari Y."/>
            <person name="Meinhardt L.W."/>
            <person name="Bailey B.A."/>
            <person name="Cohen S.P."/>
        </authorList>
    </citation>
    <scope>NUCLEOTIDE SEQUENCE [LARGE SCALE GENOMIC DNA]</scope>
    <source>
        <strain evidence="2 3">MS-2</strain>
    </source>
</reference>
<protein>
    <submittedName>
        <fullName evidence="2">Uncharacterized protein</fullName>
    </submittedName>
</protein>
<feature type="compositionally biased region" description="Low complexity" evidence="1">
    <location>
        <begin position="27"/>
        <end position="36"/>
    </location>
</feature>
<gene>
    <name evidence="2" type="ORF">AAF712_015145</name>
</gene>
<dbReference type="EMBL" id="JBBXMP010000352">
    <property type="protein sequence ID" value="KAL0058195.1"/>
    <property type="molecule type" value="Genomic_DNA"/>
</dbReference>
<evidence type="ECO:0000256" key="1">
    <source>
        <dbReference type="SAM" id="MobiDB-lite"/>
    </source>
</evidence>
<accession>A0ABR2ZA13</accession>
<evidence type="ECO:0000313" key="2">
    <source>
        <dbReference type="EMBL" id="KAL0058195.1"/>
    </source>
</evidence>
<dbReference type="Proteomes" id="UP001437256">
    <property type="component" value="Unassembled WGS sequence"/>
</dbReference>
<organism evidence="2 3">
    <name type="scientific">Marasmius tenuissimus</name>
    <dbReference type="NCBI Taxonomy" id="585030"/>
    <lineage>
        <taxon>Eukaryota</taxon>
        <taxon>Fungi</taxon>
        <taxon>Dikarya</taxon>
        <taxon>Basidiomycota</taxon>
        <taxon>Agaricomycotina</taxon>
        <taxon>Agaricomycetes</taxon>
        <taxon>Agaricomycetidae</taxon>
        <taxon>Agaricales</taxon>
        <taxon>Marasmiineae</taxon>
        <taxon>Marasmiaceae</taxon>
        <taxon>Marasmius</taxon>
    </lineage>
</organism>
<proteinExistence type="predicted"/>
<keyword evidence="3" id="KW-1185">Reference proteome</keyword>
<sequence>MALSAYATTTPQSRPQTLSFSPPPIPTATMPAPGTANTSSDNQIAAFYEACFPRKVPHPDQYRESFGRKCSLLYVVTIGTSVGIFYDCHSPSPASDRVVVNLPDNHPSTPSTPASLPRLEPHDAIMALGKIVDFPPLQNLVLAPQGTSGGINSWGNLEVLDREWVPSQDKVSGPNITSLVAKGSGWGNSDNACFIWRSNSTSDCHVTHYTHDDLTSRLSPISPEKPSMLDIVSTDEWALIKSLHEAQQDGIPGPTFTLLQVKRRLSEIQACLSGLQAQVSKSEDRVKAIEARQADLHAEANGLDKEVYSIRDQKYVLENDVRQLVEVKKDLKDLQSIAYAYSI</sequence>
<name>A0ABR2ZA13_9AGAR</name>